<dbReference type="AlphaFoldDB" id="A0A0P1GEA2"/>
<evidence type="ECO:0000259" key="1">
    <source>
        <dbReference type="Pfam" id="PF20056"/>
    </source>
</evidence>
<dbReference type="Pfam" id="PF20056">
    <property type="entry name" value="DUF6455"/>
    <property type="match status" value="1"/>
</dbReference>
<name>A0A0P1GEA2_9RHOB</name>
<dbReference type="EMBL" id="CYSE01000001">
    <property type="protein sequence ID" value="CUH74683.1"/>
    <property type="molecule type" value="Genomic_DNA"/>
</dbReference>
<dbReference type="RefSeq" id="WP_058245620.1">
    <property type="nucleotide sequence ID" value="NZ_CYSE01000001.1"/>
</dbReference>
<sequence>MIRHLGDPARHFFMTRSVARVMGLSLSDEMNEGRLAPEAYAGMVTCCRGCALVEACQEWLSRQVPGSASAPPGCCNAALLTELKKMH</sequence>
<accession>A0A0P1GEA2</accession>
<reference evidence="2 3" key="1">
    <citation type="submission" date="2015-09" db="EMBL/GenBank/DDBJ databases">
        <authorList>
            <consortium name="Swine Surveillance"/>
        </authorList>
    </citation>
    <scope>NUCLEOTIDE SEQUENCE [LARGE SCALE GENOMIC DNA]</scope>
    <source>
        <strain evidence="2 3">CECT 7648</strain>
    </source>
</reference>
<dbReference type="OrthoDB" id="7859249at2"/>
<dbReference type="Proteomes" id="UP000054935">
    <property type="component" value="Unassembled WGS sequence"/>
</dbReference>
<protein>
    <recommendedName>
        <fullName evidence="1">DUF6455 domain-containing protein</fullName>
    </recommendedName>
</protein>
<dbReference type="InterPro" id="IPR045601">
    <property type="entry name" value="DUF6455"/>
</dbReference>
<dbReference type="STRING" id="441103.TRN7648_00027"/>
<keyword evidence="3" id="KW-1185">Reference proteome</keyword>
<evidence type="ECO:0000313" key="3">
    <source>
        <dbReference type="Proteomes" id="UP000054935"/>
    </source>
</evidence>
<feature type="domain" description="DUF6455" evidence="1">
    <location>
        <begin position="5"/>
        <end position="85"/>
    </location>
</feature>
<gene>
    <name evidence="2" type="ORF">TRN7648_00027</name>
</gene>
<evidence type="ECO:0000313" key="2">
    <source>
        <dbReference type="EMBL" id="CUH74683.1"/>
    </source>
</evidence>
<proteinExistence type="predicted"/>
<organism evidence="2 3">
    <name type="scientific">Tropicibacter naphthalenivorans</name>
    <dbReference type="NCBI Taxonomy" id="441103"/>
    <lineage>
        <taxon>Bacteria</taxon>
        <taxon>Pseudomonadati</taxon>
        <taxon>Pseudomonadota</taxon>
        <taxon>Alphaproteobacteria</taxon>
        <taxon>Rhodobacterales</taxon>
        <taxon>Roseobacteraceae</taxon>
        <taxon>Tropicibacter</taxon>
    </lineage>
</organism>